<evidence type="ECO:0000259" key="6">
    <source>
        <dbReference type="PROSITE" id="PS51332"/>
    </source>
</evidence>
<protein>
    <submittedName>
        <fullName evidence="7">Putative methylmalonyl-coenzyme a mutase</fullName>
    </submittedName>
</protein>
<dbReference type="EMBL" id="LGTL01000010">
    <property type="protein sequence ID" value="KPA79797.1"/>
    <property type="molecule type" value="Genomic_DNA"/>
</dbReference>
<organism evidence="7 8">
    <name type="scientific">Leptomonas pyrrhocoris</name>
    <name type="common">Firebug parasite</name>
    <dbReference type="NCBI Taxonomy" id="157538"/>
    <lineage>
        <taxon>Eukaryota</taxon>
        <taxon>Discoba</taxon>
        <taxon>Euglenozoa</taxon>
        <taxon>Kinetoplastea</taxon>
        <taxon>Metakinetoplastina</taxon>
        <taxon>Trypanosomatida</taxon>
        <taxon>Trypanosomatidae</taxon>
        <taxon>Leishmaniinae</taxon>
        <taxon>Leptomonas</taxon>
    </lineage>
</organism>
<dbReference type="Gene3D" id="3.40.50.280">
    <property type="entry name" value="Cobalamin-binding domain"/>
    <property type="match status" value="1"/>
</dbReference>
<keyword evidence="3" id="KW-0479">Metal-binding</keyword>
<reference evidence="7 8" key="1">
    <citation type="submission" date="2015-07" db="EMBL/GenBank/DDBJ databases">
        <title>High-quality genome of monoxenous trypanosomatid Leptomonas pyrrhocoris.</title>
        <authorList>
            <person name="Flegontov P."/>
            <person name="Butenko A."/>
            <person name="Firsov S."/>
            <person name="Vlcek C."/>
            <person name="Logacheva M.D."/>
            <person name="Field M."/>
            <person name="Filatov D."/>
            <person name="Flegontova O."/>
            <person name="Gerasimov E."/>
            <person name="Jackson A.P."/>
            <person name="Kelly S."/>
            <person name="Opperdoes F."/>
            <person name="O'Reilly A."/>
            <person name="Votypka J."/>
            <person name="Yurchenko V."/>
            <person name="Lukes J."/>
        </authorList>
    </citation>
    <scope>NUCLEOTIDE SEQUENCE [LARGE SCALE GENOMIC DNA]</scope>
    <source>
        <strain evidence="7">H10</strain>
    </source>
</reference>
<dbReference type="RefSeq" id="XP_015658235.1">
    <property type="nucleotide sequence ID" value="XM_015803593.1"/>
</dbReference>
<keyword evidence="2" id="KW-0846">Cobalamin</keyword>
<keyword evidence="5" id="KW-0170">Cobalt</keyword>
<dbReference type="NCBIfam" id="TIGR00640">
    <property type="entry name" value="acid_CoA_mut_C"/>
    <property type="match status" value="1"/>
</dbReference>
<dbReference type="EMBL" id="LGTL01000010">
    <property type="protein sequence ID" value="KPA79796.1"/>
    <property type="molecule type" value="Genomic_DNA"/>
</dbReference>
<dbReference type="EMBL" id="LGTL01000010">
    <property type="protein sequence ID" value="KPA79798.1"/>
    <property type="molecule type" value="Genomic_DNA"/>
</dbReference>
<dbReference type="PANTHER" id="PTHR48101">
    <property type="entry name" value="METHYLMALONYL-COA MUTASE, MITOCHONDRIAL-RELATED"/>
    <property type="match status" value="1"/>
</dbReference>
<dbReference type="RefSeq" id="XP_015658236.1">
    <property type="nucleotide sequence ID" value="XM_015803594.1"/>
</dbReference>
<feature type="domain" description="B12-binding" evidence="6">
    <location>
        <begin position="80"/>
        <end position="206"/>
    </location>
</feature>
<evidence type="ECO:0000256" key="5">
    <source>
        <dbReference type="ARBA" id="ARBA00023285"/>
    </source>
</evidence>
<evidence type="ECO:0000313" key="8">
    <source>
        <dbReference type="Proteomes" id="UP000037923"/>
    </source>
</evidence>
<dbReference type="OMA" id="EDCAQGR"/>
<evidence type="ECO:0000256" key="1">
    <source>
        <dbReference type="ARBA" id="ARBA00001922"/>
    </source>
</evidence>
<evidence type="ECO:0000256" key="4">
    <source>
        <dbReference type="ARBA" id="ARBA00023235"/>
    </source>
</evidence>
<dbReference type="AlphaFoldDB" id="A0A0M9G0Q3"/>
<accession>A0A0M9G0Q3</accession>
<name>A0A0M9G0Q3_LEPPY</name>
<dbReference type="RefSeq" id="XP_015658237.1">
    <property type="nucleotide sequence ID" value="XM_015803595.1"/>
</dbReference>
<dbReference type="GO" id="GO:0016853">
    <property type="term" value="F:isomerase activity"/>
    <property type="evidence" value="ECO:0007669"/>
    <property type="project" value="UniProtKB-KW"/>
</dbReference>
<comment type="caution">
    <text evidence="7">The sequence shown here is derived from an EMBL/GenBank/DDBJ whole genome shotgun (WGS) entry which is preliminary data.</text>
</comment>
<proteinExistence type="predicted"/>
<dbReference type="Proteomes" id="UP000037923">
    <property type="component" value="Unassembled WGS sequence"/>
</dbReference>
<dbReference type="GO" id="GO:0031419">
    <property type="term" value="F:cobalamin binding"/>
    <property type="evidence" value="ECO:0007669"/>
    <property type="project" value="UniProtKB-KW"/>
</dbReference>
<dbReference type="InterPro" id="IPR006158">
    <property type="entry name" value="Cobalamin-bd"/>
</dbReference>
<evidence type="ECO:0000256" key="2">
    <source>
        <dbReference type="ARBA" id="ARBA00022628"/>
    </source>
</evidence>
<dbReference type="OrthoDB" id="198977at2759"/>
<dbReference type="SUPFAM" id="SSF52242">
    <property type="entry name" value="Cobalamin (vitamin B12)-binding domain"/>
    <property type="match status" value="1"/>
</dbReference>
<dbReference type="VEuPathDB" id="TriTrypDB:LpyrH10_10_3010"/>
<dbReference type="GeneID" id="26905822"/>
<keyword evidence="4" id="KW-0413">Isomerase</keyword>
<dbReference type="InterPro" id="IPR006159">
    <property type="entry name" value="Acid_CoA_mut_C"/>
</dbReference>
<dbReference type="InterPro" id="IPR036724">
    <property type="entry name" value="Cobalamin-bd_sf"/>
</dbReference>
<dbReference type="PROSITE" id="PS51332">
    <property type="entry name" value="B12_BINDING"/>
    <property type="match status" value="1"/>
</dbReference>
<comment type="cofactor">
    <cofactor evidence="1">
        <name>adenosylcob(III)alamin</name>
        <dbReference type="ChEBI" id="CHEBI:18408"/>
    </cofactor>
</comment>
<evidence type="ECO:0000256" key="3">
    <source>
        <dbReference type="ARBA" id="ARBA00022723"/>
    </source>
</evidence>
<keyword evidence="8" id="KW-1185">Reference proteome</keyword>
<evidence type="ECO:0000313" key="7">
    <source>
        <dbReference type="EMBL" id="KPA79796.1"/>
    </source>
</evidence>
<dbReference type="GO" id="GO:0046872">
    <property type="term" value="F:metal ion binding"/>
    <property type="evidence" value="ECO:0007669"/>
    <property type="project" value="UniProtKB-KW"/>
</dbReference>
<gene>
    <name evidence="7" type="ORF">ABB37_05532</name>
</gene>
<sequence>MRRAFLRVAVGPPAAAAAAVAGMVHPPSRLLSTTLAVRQNAPAQDHSSLRQNLRHVRGESKELRAVAEYTHSFAEVEGRRPRILLCTFEDCSQGRPDDKFATVMADLGFDVDIGPSKQAPEQIARQAVEADVHGVHVSVLSDAGAAPLPHLVECLKQDGAEDVFVTVAAEAPPANMPRGAVYVKRGDFVGVAQTIMKLLHASDQPANR</sequence>